<evidence type="ECO:0000313" key="1">
    <source>
        <dbReference type="EMBL" id="TDP40699.1"/>
    </source>
</evidence>
<accession>A0A4R6PPP4</accession>
<comment type="caution">
    <text evidence="1">The sequence shown here is derived from an EMBL/GenBank/DDBJ whole genome shotgun (WGS) entry which is preliminary data.</text>
</comment>
<proteinExistence type="predicted"/>
<gene>
    <name evidence="1" type="ORF">DEU29_101249</name>
</gene>
<sequence length="72" mass="7984">MKLILRVSPEQLSLLRDSVSESILALERLCEEFEGSDDRAHGLIGFEAESKLAAFEHLEQNLLVPTAFEGLA</sequence>
<dbReference type="Proteomes" id="UP000295531">
    <property type="component" value="Unassembled WGS sequence"/>
</dbReference>
<dbReference type="EMBL" id="SNXI01000001">
    <property type="protein sequence ID" value="TDP40699.1"/>
    <property type="molecule type" value="Genomic_DNA"/>
</dbReference>
<dbReference type="AlphaFoldDB" id="A0A4R6PPP4"/>
<reference evidence="1 2" key="1">
    <citation type="submission" date="2019-03" db="EMBL/GenBank/DDBJ databases">
        <title>Freshwater and sediment microbial communities from various areas in North America, analyzing microbe dynamics in response to fracking.</title>
        <authorList>
            <person name="Lamendella R."/>
        </authorList>
    </citation>
    <scope>NUCLEOTIDE SEQUENCE [LARGE SCALE GENOMIC DNA]</scope>
    <source>
        <strain evidence="1 2">18_TX</strain>
    </source>
</reference>
<organism evidence="1 2">
    <name type="scientific">Idiomarina aquatica</name>
    <dbReference type="NCBI Taxonomy" id="1327752"/>
    <lineage>
        <taxon>Bacteria</taxon>
        <taxon>Pseudomonadati</taxon>
        <taxon>Pseudomonadota</taxon>
        <taxon>Gammaproteobacteria</taxon>
        <taxon>Alteromonadales</taxon>
        <taxon>Idiomarinaceae</taxon>
        <taxon>Idiomarina</taxon>
    </lineage>
</organism>
<protein>
    <submittedName>
        <fullName evidence="1">Uncharacterized protein</fullName>
    </submittedName>
</protein>
<evidence type="ECO:0000313" key="2">
    <source>
        <dbReference type="Proteomes" id="UP000295531"/>
    </source>
</evidence>
<keyword evidence="2" id="KW-1185">Reference proteome</keyword>
<dbReference type="RefSeq" id="WP_133538384.1">
    <property type="nucleotide sequence ID" value="NZ_SNXI01000001.1"/>
</dbReference>
<name>A0A4R6PPP4_9GAMM</name>